<comment type="pathway">
    <text evidence="2">Glycan metabolism.</text>
</comment>
<keyword evidence="7" id="KW-0333">Golgi apparatus</keyword>
<keyword evidence="9" id="KW-0325">Glycoprotein</keyword>
<accession>A0A0D9XEM4</accession>
<organism evidence="12 13">
    <name type="scientific">Leersia perrieri</name>
    <dbReference type="NCBI Taxonomy" id="77586"/>
    <lineage>
        <taxon>Eukaryota</taxon>
        <taxon>Viridiplantae</taxon>
        <taxon>Streptophyta</taxon>
        <taxon>Embryophyta</taxon>
        <taxon>Tracheophyta</taxon>
        <taxon>Spermatophyta</taxon>
        <taxon>Magnoliopsida</taxon>
        <taxon>Liliopsida</taxon>
        <taxon>Poales</taxon>
        <taxon>Poaceae</taxon>
        <taxon>BOP clade</taxon>
        <taxon>Oryzoideae</taxon>
        <taxon>Oryzeae</taxon>
        <taxon>Oryzinae</taxon>
        <taxon>Leersia</taxon>
    </lineage>
</organism>
<dbReference type="PANTHER" id="PTHR20961:SF38">
    <property type="entry name" value="PROTEIN O-LINKED-MANNOSE BETA-1,4-N-ACETYLGLUCOSAMINYLTRANSFERASE 2"/>
    <property type="match status" value="1"/>
</dbReference>
<evidence type="ECO:0000256" key="4">
    <source>
        <dbReference type="ARBA" id="ARBA00022679"/>
    </source>
</evidence>
<evidence type="ECO:0000256" key="5">
    <source>
        <dbReference type="ARBA" id="ARBA00022692"/>
    </source>
</evidence>
<evidence type="ECO:0000256" key="9">
    <source>
        <dbReference type="ARBA" id="ARBA00023180"/>
    </source>
</evidence>
<comment type="subcellular location">
    <subcellularLocation>
        <location evidence="1">Golgi apparatus membrane</location>
        <topology evidence="1">Single-pass type II membrane protein</topology>
    </subcellularLocation>
</comment>
<reference evidence="12" key="3">
    <citation type="submission" date="2015-04" db="UniProtKB">
        <authorList>
            <consortium name="EnsemblPlants"/>
        </authorList>
    </citation>
    <scope>IDENTIFICATION</scope>
</reference>
<dbReference type="GO" id="GO:0000139">
    <property type="term" value="C:Golgi membrane"/>
    <property type="evidence" value="ECO:0007669"/>
    <property type="project" value="UniProtKB-SubCell"/>
</dbReference>
<evidence type="ECO:0000256" key="10">
    <source>
        <dbReference type="SAM" id="Phobius"/>
    </source>
</evidence>
<evidence type="ECO:0000313" key="12">
    <source>
        <dbReference type="EnsemblPlants" id="LPERR09G09630.1"/>
    </source>
</evidence>
<dbReference type="Pfam" id="PF04577">
    <property type="entry name" value="Glyco_transf_61"/>
    <property type="match status" value="1"/>
</dbReference>
<keyword evidence="6 10" id="KW-1133">Transmembrane helix</keyword>
<feature type="transmembrane region" description="Helical" evidence="10">
    <location>
        <begin position="12"/>
        <end position="32"/>
    </location>
</feature>
<evidence type="ECO:0000313" key="13">
    <source>
        <dbReference type="Proteomes" id="UP000032180"/>
    </source>
</evidence>
<name>A0A0D9XEM4_9ORYZ</name>
<dbReference type="Gramene" id="LPERR09G09630.1">
    <property type="protein sequence ID" value="LPERR09G09630.1"/>
    <property type="gene ID" value="LPERR09G09630"/>
</dbReference>
<reference evidence="13" key="2">
    <citation type="submission" date="2013-12" db="EMBL/GenBank/DDBJ databases">
        <authorList>
            <person name="Yu Y."/>
            <person name="Lee S."/>
            <person name="de Baynast K."/>
            <person name="Wissotski M."/>
            <person name="Liu L."/>
            <person name="Talag J."/>
            <person name="Goicoechea J."/>
            <person name="Angelova A."/>
            <person name="Jetty R."/>
            <person name="Kudrna D."/>
            <person name="Golser W."/>
            <person name="Rivera L."/>
            <person name="Zhang J."/>
            <person name="Wing R."/>
        </authorList>
    </citation>
    <scope>NUCLEOTIDE SEQUENCE</scope>
</reference>
<dbReference type="AlphaFoldDB" id="A0A0D9XEM4"/>
<dbReference type="GO" id="GO:0016763">
    <property type="term" value="F:pentosyltransferase activity"/>
    <property type="evidence" value="ECO:0007669"/>
    <property type="project" value="UniProtKB-ARBA"/>
</dbReference>
<dbReference type="InterPro" id="IPR049625">
    <property type="entry name" value="Glyco_transf_61_cat"/>
</dbReference>
<keyword evidence="4" id="KW-0808">Transferase</keyword>
<evidence type="ECO:0000256" key="2">
    <source>
        <dbReference type="ARBA" id="ARBA00004881"/>
    </source>
</evidence>
<proteinExistence type="predicted"/>
<dbReference type="InterPro" id="IPR007657">
    <property type="entry name" value="Glycosyltransferase_61"/>
</dbReference>
<evidence type="ECO:0000256" key="6">
    <source>
        <dbReference type="ARBA" id="ARBA00022989"/>
    </source>
</evidence>
<dbReference type="Proteomes" id="UP000032180">
    <property type="component" value="Chromosome 9"/>
</dbReference>
<evidence type="ECO:0000256" key="1">
    <source>
        <dbReference type="ARBA" id="ARBA00004323"/>
    </source>
</evidence>
<feature type="domain" description="Glycosyltransferase 61 catalytic" evidence="11">
    <location>
        <begin position="257"/>
        <end position="350"/>
    </location>
</feature>
<reference evidence="12 13" key="1">
    <citation type="submission" date="2012-08" db="EMBL/GenBank/DDBJ databases">
        <title>Oryza genome evolution.</title>
        <authorList>
            <person name="Wing R.A."/>
        </authorList>
    </citation>
    <scope>NUCLEOTIDE SEQUENCE</scope>
</reference>
<dbReference type="EnsemblPlants" id="LPERR09G09630.1">
    <property type="protein sequence ID" value="LPERR09G09630.1"/>
    <property type="gene ID" value="LPERR09G09630"/>
</dbReference>
<evidence type="ECO:0000256" key="3">
    <source>
        <dbReference type="ARBA" id="ARBA00022676"/>
    </source>
</evidence>
<evidence type="ECO:0000256" key="7">
    <source>
        <dbReference type="ARBA" id="ARBA00023034"/>
    </source>
</evidence>
<evidence type="ECO:0000256" key="8">
    <source>
        <dbReference type="ARBA" id="ARBA00023136"/>
    </source>
</evidence>
<keyword evidence="8 10" id="KW-0472">Membrane</keyword>
<evidence type="ECO:0000259" key="11">
    <source>
        <dbReference type="Pfam" id="PF04577"/>
    </source>
</evidence>
<protein>
    <recommendedName>
        <fullName evidence="11">Glycosyltransferase 61 catalytic domain-containing protein</fullName>
    </recommendedName>
</protein>
<keyword evidence="5 10" id="KW-0812">Transmembrane</keyword>
<sequence>MKKSSNAHHKHVKGSLCLIPPLLLAVLFYLQFQTLGFFSSIFPCGAGQSAAAGDYIDRLRASATFLPLKDTREWAEAWFISNVGDTSEPEGEAKNIFFPSPVTDGRLLCLSAPSRRDGTKNAYALAWRDALPDDAELRTGLAYVSETAYDHSNLWHGISALIPFASWHARGVCEGRGRRETTPARWALFHHGEVRLGMSPWLTSLAEATTGVDMVVETFNASYTPVCFEEAVVFRRNMAGMTRERLLAAFDFMRCKARAQCGVVDGGDPSVVNVTILFRTGARAFKDEAAVTRVFQNECARVAGCKLTTARSDNLTFCDQVRLMSGTDVLISSHGAQMTNLVFMERNSSIMEFYPKGWRERAGGGQFVYRWGADRAGMRHEGSWWDPNGEPCPNSPDILSCYKNRQIGHDEAYFAQWAAKVFAANKERKAGLAAGVAASTRQREATTTCCS</sequence>
<dbReference type="HOGENOM" id="CLU_034605_0_0_1"/>
<keyword evidence="3" id="KW-0328">Glycosyltransferase</keyword>
<dbReference type="eggNOG" id="ENOG502QTRX">
    <property type="taxonomic scope" value="Eukaryota"/>
</dbReference>
<keyword evidence="13" id="KW-1185">Reference proteome</keyword>
<dbReference type="PANTHER" id="PTHR20961">
    <property type="entry name" value="GLYCOSYLTRANSFERASE"/>
    <property type="match status" value="1"/>
</dbReference>
<dbReference type="STRING" id="77586.A0A0D9XEM4"/>